<feature type="region of interest" description="Disordered" evidence="1">
    <location>
        <begin position="1"/>
        <end position="82"/>
    </location>
</feature>
<gene>
    <name evidence="2" type="ORF">TNIN_172421</name>
</gene>
<dbReference type="EMBL" id="BMAV01020816">
    <property type="protein sequence ID" value="GFY74556.1"/>
    <property type="molecule type" value="Genomic_DNA"/>
</dbReference>
<feature type="region of interest" description="Disordered" evidence="1">
    <location>
        <begin position="95"/>
        <end position="141"/>
    </location>
</feature>
<sequence length="141" mass="14818">MRVDSTEHCIGPTERLTERSRPEGRGVVRRTSTAWGVRGPDRGATVRDEAGRTEEGRSGGRGRGDRGGLERVGIGPTGIGLGRWELDSTEHCIGPAERLDREASARGGRESTVALRRDGEPPGPPPAAGPPGGGAQTNIFS</sequence>
<comment type="caution">
    <text evidence="2">The sequence shown here is derived from an EMBL/GenBank/DDBJ whole genome shotgun (WGS) entry which is preliminary data.</text>
</comment>
<proteinExistence type="predicted"/>
<accession>A0A8X7CNI1</accession>
<evidence type="ECO:0000313" key="2">
    <source>
        <dbReference type="EMBL" id="GFY74556.1"/>
    </source>
</evidence>
<dbReference type="AlphaFoldDB" id="A0A8X7CNI1"/>
<evidence type="ECO:0000313" key="3">
    <source>
        <dbReference type="Proteomes" id="UP000886998"/>
    </source>
</evidence>
<feature type="compositionally biased region" description="Basic and acidic residues" evidence="1">
    <location>
        <begin position="15"/>
        <end position="26"/>
    </location>
</feature>
<feature type="compositionally biased region" description="Basic and acidic residues" evidence="1">
    <location>
        <begin position="97"/>
        <end position="120"/>
    </location>
</feature>
<keyword evidence="3" id="KW-1185">Reference proteome</keyword>
<protein>
    <submittedName>
        <fullName evidence="2">Uncharacterized protein</fullName>
    </submittedName>
</protein>
<evidence type="ECO:0000256" key="1">
    <source>
        <dbReference type="SAM" id="MobiDB-lite"/>
    </source>
</evidence>
<dbReference type="Proteomes" id="UP000886998">
    <property type="component" value="Unassembled WGS sequence"/>
</dbReference>
<reference evidence="2" key="1">
    <citation type="submission" date="2020-08" db="EMBL/GenBank/DDBJ databases">
        <title>Multicomponent nature underlies the extraordinary mechanical properties of spider dragline silk.</title>
        <authorList>
            <person name="Kono N."/>
            <person name="Nakamura H."/>
            <person name="Mori M."/>
            <person name="Yoshida Y."/>
            <person name="Ohtoshi R."/>
            <person name="Malay A.D."/>
            <person name="Moran D.A.P."/>
            <person name="Tomita M."/>
            <person name="Numata K."/>
            <person name="Arakawa K."/>
        </authorList>
    </citation>
    <scope>NUCLEOTIDE SEQUENCE</scope>
</reference>
<organism evidence="2 3">
    <name type="scientific">Trichonephila inaurata madagascariensis</name>
    <dbReference type="NCBI Taxonomy" id="2747483"/>
    <lineage>
        <taxon>Eukaryota</taxon>
        <taxon>Metazoa</taxon>
        <taxon>Ecdysozoa</taxon>
        <taxon>Arthropoda</taxon>
        <taxon>Chelicerata</taxon>
        <taxon>Arachnida</taxon>
        <taxon>Araneae</taxon>
        <taxon>Araneomorphae</taxon>
        <taxon>Entelegynae</taxon>
        <taxon>Araneoidea</taxon>
        <taxon>Nephilidae</taxon>
        <taxon>Trichonephila</taxon>
        <taxon>Trichonephila inaurata</taxon>
    </lineage>
</organism>
<name>A0A8X7CNI1_9ARAC</name>
<feature type="compositionally biased region" description="Basic and acidic residues" evidence="1">
    <location>
        <begin position="39"/>
        <end position="69"/>
    </location>
</feature>